<keyword evidence="2" id="KW-1185">Reference proteome</keyword>
<organism evidence="1 2">
    <name type="scientific">Polaromonas aquatica</name>
    <dbReference type="NCBI Taxonomy" id="332657"/>
    <lineage>
        <taxon>Bacteria</taxon>
        <taxon>Pseudomonadati</taxon>
        <taxon>Pseudomonadota</taxon>
        <taxon>Betaproteobacteria</taxon>
        <taxon>Burkholderiales</taxon>
        <taxon>Comamonadaceae</taxon>
        <taxon>Polaromonas</taxon>
    </lineage>
</organism>
<name>A0ABW1TY05_9BURK</name>
<dbReference type="RefSeq" id="WP_291325360.1">
    <property type="nucleotide sequence ID" value="NZ_JBHSRS010000063.1"/>
</dbReference>
<protein>
    <submittedName>
        <fullName evidence="1">Uncharacterized protein</fullName>
    </submittedName>
</protein>
<gene>
    <name evidence="1" type="ORF">ACFQND_12565</name>
</gene>
<comment type="caution">
    <text evidence="1">The sequence shown here is derived from an EMBL/GenBank/DDBJ whole genome shotgun (WGS) entry which is preliminary data.</text>
</comment>
<sequence length="103" mass="11095">MQLQVDTGSLHASSGALAGTLAVVADFNCSAVDRIVLTRQESSRIHLPPLIDKVRIVTFMLTGGPGMDLILTRQAQTSAAAYGAKFKGPVQEESITTWRRTRP</sequence>
<proteinExistence type="predicted"/>
<reference evidence="2" key="1">
    <citation type="journal article" date="2019" name="Int. J. Syst. Evol. Microbiol.">
        <title>The Global Catalogue of Microorganisms (GCM) 10K type strain sequencing project: providing services to taxonomists for standard genome sequencing and annotation.</title>
        <authorList>
            <consortium name="The Broad Institute Genomics Platform"/>
            <consortium name="The Broad Institute Genome Sequencing Center for Infectious Disease"/>
            <person name="Wu L."/>
            <person name="Ma J."/>
        </authorList>
    </citation>
    <scope>NUCLEOTIDE SEQUENCE [LARGE SCALE GENOMIC DNA]</scope>
    <source>
        <strain evidence="2">CCUG 39402</strain>
    </source>
</reference>
<evidence type="ECO:0000313" key="2">
    <source>
        <dbReference type="Proteomes" id="UP001596270"/>
    </source>
</evidence>
<dbReference type="Proteomes" id="UP001596270">
    <property type="component" value="Unassembled WGS sequence"/>
</dbReference>
<evidence type="ECO:0000313" key="1">
    <source>
        <dbReference type="EMBL" id="MFC6282060.1"/>
    </source>
</evidence>
<dbReference type="EMBL" id="JBHSRS010000063">
    <property type="protein sequence ID" value="MFC6282060.1"/>
    <property type="molecule type" value="Genomic_DNA"/>
</dbReference>
<accession>A0ABW1TY05</accession>